<keyword evidence="2" id="KW-0808">Transferase</keyword>
<dbReference type="Proteomes" id="UP000199306">
    <property type="component" value="Unassembled WGS sequence"/>
</dbReference>
<evidence type="ECO:0000313" key="3">
    <source>
        <dbReference type="Proteomes" id="UP000199306"/>
    </source>
</evidence>
<dbReference type="SUPFAM" id="SSF53328">
    <property type="entry name" value="Formyltransferase"/>
    <property type="match status" value="1"/>
</dbReference>
<dbReference type="InterPro" id="IPR002376">
    <property type="entry name" value="Formyl_transf_N"/>
</dbReference>
<dbReference type="InterPro" id="IPR001555">
    <property type="entry name" value="GART_AS"/>
</dbReference>
<reference evidence="2 3" key="1">
    <citation type="submission" date="2016-10" db="EMBL/GenBank/DDBJ databases">
        <authorList>
            <person name="de Groot N.N."/>
        </authorList>
    </citation>
    <scope>NUCLEOTIDE SEQUENCE [LARGE SCALE GENOMIC DNA]</scope>
    <source>
        <strain evidence="3">E92,LMG 26720,CCM 7988</strain>
    </source>
</reference>
<dbReference type="PROSITE" id="PS00373">
    <property type="entry name" value="GART"/>
    <property type="match status" value="1"/>
</dbReference>
<dbReference type="GO" id="GO:0005829">
    <property type="term" value="C:cytosol"/>
    <property type="evidence" value="ECO:0007669"/>
    <property type="project" value="TreeGrafter"/>
</dbReference>
<organism evidence="2 3">
    <name type="scientific">Pseudarcicella hirudinis</name>
    <dbReference type="NCBI Taxonomy" id="1079859"/>
    <lineage>
        <taxon>Bacteria</taxon>
        <taxon>Pseudomonadati</taxon>
        <taxon>Bacteroidota</taxon>
        <taxon>Cytophagia</taxon>
        <taxon>Cytophagales</taxon>
        <taxon>Flectobacillaceae</taxon>
        <taxon>Pseudarcicella</taxon>
    </lineage>
</organism>
<dbReference type="STRING" id="1079859.SAMN04515674_12055"/>
<evidence type="ECO:0000259" key="1">
    <source>
        <dbReference type="Pfam" id="PF00551"/>
    </source>
</evidence>
<name>A0A1I5YPB1_9BACT</name>
<accession>A0A1I5YPB1</accession>
<proteinExistence type="predicted"/>
<dbReference type="Gene3D" id="3.40.50.12230">
    <property type="match status" value="1"/>
</dbReference>
<evidence type="ECO:0000313" key="2">
    <source>
        <dbReference type="EMBL" id="SFQ46076.1"/>
    </source>
</evidence>
<dbReference type="EMBL" id="FOXH01000020">
    <property type="protein sequence ID" value="SFQ46076.1"/>
    <property type="molecule type" value="Genomic_DNA"/>
</dbReference>
<dbReference type="PANTHER" id="PTHR11138">
    <property type="entry name" value="METHIONYL-TRNA FORMYLTRANSFERASE"/>
    <property type="match status" value="1"/>
</dbReference>
<dbReference type="InterPro" id="IPR036477">
    <property type="entry name" value="Formyl_transf_N_sf"/>
</dbReference>
<dbReference type="GO" id="GO:0004479">
    <property type="term" value="F:methionyl-tRNA formyltransferase activity"/>
    <property type="evidence" value="ECO:0007669"/>
    <property type="project" value="TreeGrafter"/>
</dbReference>
<dbReference type="CDD" id="cd08369">
    <property type="entry name" value="FMT_core"/>
    <property type="match status" value="1"/>
</dbReference>
<gene>
    <name evidence="2" type="ORF">SAMN04515674_12055</name>
</gene>
<dbReference type="RefSeq" id="WP_092019652.1">
    <property type="nucleotide sequence ID" value="NZ_FOXH01000020.1"/>
</dbReference>
<dbReference type="OrthoDB" id="9802815at2"/>
<keyword evidence="3" id="KW-1185">Reference proteome</keyword>
<sequence>MRIILLSQDEPFYLGENLDYLLKNLPDGTEVVGAVLMEEMKAGKPEPFTDRMRKIFKVFGWAFFLHYALKFITAKVFTCHTVPKVLSRHKIPVIPITGNINHRSNLGILKTYQPDLFVSVLGSQIFKRPLLELAKHGCLNLHTALLPKYRGLMPTFWVLRFNEQFTGVSVFFVEEGIDAGDIIVQRKVEIGNRTQEELIRYTKQIGMECIIEAIGKIQAGGYTLVPNPEDEKTYFTFPTAEDVRAFKRAGKRFF</sequence>
<dbReference type="Pfam" id="PF00551">
    <property type="entry name" value="Formyl_trans_N"/>
    <property type="match status" value="1"/>
</dbReference>
<dbReference type="AlphaFoldDB" id="A0A1I5YPB1"/>
<protein>
    <submittedName>
        <fullName evidence="2">Formyl transferase</fullName>
    </submittedName>
</protein>
<dbReference type="PANTHER" id="PTHR11138:SF5">
    <property type="entry name" value="METHIONYL-TRNA FORMYLTRANSFERASE, MITOCHONDRIAL"/>
    <property type="match status" value="1"/>
</dbReference>
<feature type="domain" description="Formyl transferase N-terminal" evidence="1">
    <location>
        <begin position="106"/>
        <end position="214"/>
    </location>
</feature>